<name>A0ABT3QCF9_9PROT</name>
<dbReference type="Proteomes" id="UP001301152">
    <property type="component" value="Unassembled WGS sequence"/>
</dbReference>
<proteinExistence type="predicted"/>
<reference evidence="1 2" key="1">
    <citation type="submission" date="2022-11" db="EMBL/GenBank/DDBJ databases">
        <title>Genome sequencing of Acetobacter type strain.</title>
        <authorList>
            <person name="Heo J."/>
            <person name="Lee D."/>
            <person name="Han B.-H."/>
            <person name="Hong S.-B."/>
            <person name="Kwon S.-W."/>
        </authorList>
    </citation>
    <scope>NUCLEOTIDE SEQUENCE [LARGE SCALE GENOMIC DNA]</scope>
    <source>
        <strain evidence="1 2">KACC 21253</strain>
    </source>
</reference>
<comment type="caution">
    <text evidence="1">The sequence shown here is derived from an EMBL/GenBank/DDBJ whole genome shotgun (WGS) entry which is preliminary data.</text>
</comment>
<accession>A0ABT3QCF9</accession>
<gene>
    <name evidence="1" type="ORF">OQ497_03165</name>
</gene>
<dbReference type="EMBL" id="JAPIUZ010000001">
    <property type="protein sequence ID" value="MCX2562972.1"/>
    <property type="molecule type" value="Genomic_DNA"/>
</dbReference>
<keyword evidence="2" id="KW-1185">Reference proteome</keyword>
<organism evidence="1 2">
    <name type="scientific">Acetobacter thailandicus</name>
    <dbReference type="NCBI Taxonomy" id="1502842"/>
    <lineage>
        <taxon>Bacteria</taxon>
        <taxon>Pseudomonadati</taxon>
        <taxon>Pseudomonadota</taxon>
        <taxon>Alphaproteobacteria</taxon>
        <taxon>Acetobacterales</taxon>
        <taxon>Acetobacteraceae</taxon>
        <taxon>Acetobacter</taxon>
    </lineage>
</organism>
<evidence type="ECO:0000313" key="1">
    <source>
        <dbReference type="EMBL" id="MCX2562972.1"/>
    </source>
</evidence>
<dbReference type="RefSeq" id="WP_173559948.1">
    <property type="nucleotide sequence ID" value="NZ_JAPIUZ010000001.1"/>
</dbReference>
<evidence type="ECO:0000313" key="2">
    <source>
        <dbReference type="Proteomes" id="UP001301152"/>
    </source>
</evidence>
<sequence>MSIQNKNIFNSLETYHNCKNRNEYYRFLLKAGDPYGKLALGVVEQSLFSGRVAHRFAECIARQTGVIINNKLWLKISEELMAAAFDARKTQYRAKRELCFLKWITIRDYHAEVFQANNIPAKAWTAYIPLNLVGHAQAPLLWRAMLEKDIISSSLRTVMDVLTPLSQKAGVTQQTIPLLLLYPALTPPWVIYNWKNSDIERCRQALDAMACQKNLSDREQDAMLWLDAILTSAGPMATFDTVTTTANTNWRGLQNTLRHRLLAQ</sequence>
<protein>
    <submittedName>
        <fullName evidence="1">Uncharacterized protein</fullName>
    </submittedName>
</protein>